<feature type="signal peptide" evidence="1">
    <location>
        <begin position="1"/>
        <end position="20"/>
    </location>
</feature>
<proteinExistence type="predicted"/>
<keyword evidence="3" id="KW-1185">Reference proteome</keyword>
<evidence type="ECO:0000313" key="3">
    <source>
        <dbReference type="Proteomes" id="UP001253545"/>
    </source>
</evidence>
<keyword evidence="1" id="KW-0732">Signal</keyword>
<dbReference type="PROSITE" id="PS51257">
    <property type="entry name" value="PROKAR_LIPOPROTEIN"/>
    <property type="match status" value="1"/>
</dbReference>
<comment type="caution">
    <text evidence="2">The sequence shown here is derived from an EMBL/GenBank/DDBJ whole genome shotgun (WGS) entry which is preliminary data.</text>
</comment>
<dbReference type="Proteomes" id="UP001253545">
    <property type="component" value="Unassembled WGS sequence"/>
</dbReference>
<gene>
    <name evidence="2" type="ORF">RM552_10355</name>
</gene>
<dbReference type="EMBL" id="JAVRHX010000002">
    <property type="protein sequence ID" value="MDT0595246.1"/>
    <property type="molecule type" value="Genomic_DNA"/>
</dbReference>
<accession>A0ABU2ZRI3</accession>
<organism evidence="2 3">
    <name type="scientific">Glaciecola petra</name>
    <dbReference type="NCBI Taxonomy" id="3075602"/>
    <lineage>
        <taxon>Bacteria</taxon>
        <taxon>Pseudomonadati</taxon>
        <taxon>Pseudomonadota</taxon>
        <taxon>Gammaproteobacteria</taxon>
        <taxon>Alteromonadales</taxon>
        <taxon>Alteromonadaceae</taxon>
        <taxon>Glaciecola</taxon>
    </lineage>
</organism>
<feature type="chain" id="PRO_5045567532" evidence="1">
    <location>
        <begin position="21"/>
        <end position="278"/>
    </location>
</feature>
<evidence type="ECO:0000313" key="2">
    <source>
        <dbReference type="EMBL" id="MDT0595246.1"/>
    </source>
</evidence>
<reference evidence="2 3" key="1">
    <citation type="submission" date="2023-09" db="EMBL/GenBank/DDBJ databases">
        <authorList>
            <person name="Rey-Velasco X."/>
        </authorList>
    </citation>
    <scope>NUCLEOTIDE SEQUENCE [LARGE SCALE GENOMIC DNA]</scope>
    <source>
        <strain evidence="2 3">P117</strain>
    </source>
</reference>
<name>A0ABU2ZRI3_9ALTE</name>
<protein>
    <submittedName>
        <fullName evidence="2">Uncharacterized protein</fullName>
    </submittedName>
</protein>
<sequence>MLLRKSGQFLIIGFVLLSIACSNTPDSNKVELSHGIDESAGGLDSYIVSISNATFYLEKEGGGLSSMLDADGVDWLGFNDTVGSGWKGEYRGFPNAVHKQDGNYFHAMNAGTDKSTSVVTIETDQHVQIMVTSGNGKWQSQYDFYPDRLDFTMTQVSDGYHYWVQYEGVPGGGMDDTDFWYASIDDKAHPINESFLGDLPAPEWFAFGDANATRMIYILHHENDQHPDNYVSRPYMTVLGFGRSEKNKFLNTPQTFSLGFAESTDYGDIEKKVMGLIN</sequence>
<evidence type="ECO:0000256" key="1">
    <source>
        <dbReference type="SAM" id="SignalP"/>
    </source>
</evidence>
<dbReference type="RefSeq" id="WP_311368757.1">
    <property type="nucleotide sequence ID" value="NZ_JAVRHX010000002.1"/>
</dbReference>